<proteinExistence type="predicted"/>
<dbReference type="RefSeq" id="WP_128087210.1">
    <property type="nucleotide sequence ID" value="NZ_CP068102.1"/>
</dbReference>
<dbReference type="AlphaFoldDB" id="A0A2Z5QWQ5"/>
<dbReference type="KEGG" id="raj:RA11412_0355"/>
<evidence type="ECO:0000313" key="1">
    <source>
        <dbReference type="EMBL" id="BAV86654.1"/>
    </source>
</evidence>
<protein>
    <submittedName>
        <fullName evidence="1">Uncharacterized protein</fullName>
    </submittedName>
</protein>
<name>A0A2Z5QWQ5_9MICC</name>
<sequence length="167" mass="16846">MNTVGAEPAGSQESAPSEPVPPVSAPQGGQLSPIVYGVSPVSGATTWASLLGLGEVVDIDRAVASGRPLVLVARTTETSIQACFDFLSVHRSGVDIAAILCVADAPGAAVRPVKHKIKILAGANSVISVPWVPRLRAVSLTAEAAADKAVVKAVKNVISGLPAGVIE</sequence>
<dbReference type="EMBL" id="AP017895">
    <property type="protein sequence ID" value="BAV86654.1"/>
    <property type="molecule type" value="Genomic_DNA"/>
</dbReference>
<evidence type="ECO:0000313" key="2">
    <source>
        <dbReference type="Proteomes" id="UP000250241"/>
    </source>
</evidence>
<gene>
    <name evidence="1" type="ORF">RA11412_0355</name>
</gene>
<reference evidence="1 2" key="1">
    <citation type="submission" date="2016-10" db="EMBL/GenBank/DDBJ databases">
        <title>Genome sequence of Rothia aeria strain JCM11412.</title>
        <authorList>
            <person name="Nambu T."/>
        </authorList>
    </citation>
    <scope>NUCLEOTIDE SEQUENCE [LARGE SCALE GENOMIC DNA]</scope>
    <source>
        <strain evidence="1 2">JCM 11412</strain>
    </source>
</reference>
<organism evidence="1 2">
    <name type="scientific">Rothia aeria</name>
    <dbReference type="NCBI Taxonomy" id="172042"/>
    <lineage>
        <taxon>Bacteria</taxon>
        <taxon>Bacillati</taxon>
        <taxon>Actinomycetota</taxon>
        <taxon>Actinomycetes</taxon>
        <taxon>Micrococcales</taxon>
        <taxon>Micrococcaceae</taxon>
        <taxon>Rothia</taxon>
    </lineage>
</organism>
<dbReference type="GeneID" id="93861946"/>
<keyword evidence="2" id="KW-1185">Reference proteome</keyword>
<dbReference type="Proteomes" id="UP000250241">
    <property type="component" value="Chromosome"/>
</dbReference>
<accession>A0A2Z5QWQ5</accession>